<dbReference type="InterPro" id="IPR004111">
    <property type="entry name" value="Repressor_TetR_C"/>
</dbReference>
<dbReference type="Proteomes" id="UP001165042">
    <property type="component" value="Unassembled WGS sequence"/>
</dbReference>
<feature type="DNA-binding region" description="H-T-H motif" evidence="4">
    <location>
        <begin position="58"/>
        <end position="77"/>
    </location>
</feature>
<evidence type="ECO:0000313" key="6">
    <source>
        <dbReference type="EMBL" id="GLW90590.1"/>
    </source>
</evidence>
<evidence type="ECO:0000256" key="3">
    <source>
        <dbReference type="ARBA" id="ARBA00023163"/>
    </source>
</evidence>
<dbReference type="InterPro" id="IPR050109">
    <property type="entry name" value="HTH-type_TetR-like_transc_reg"/>
</dbReference>
<dbReference type="Gene3D" id="1.10.10.60">
    <property type="entry name" value="Homeodomain-like"/>
    <property type="match status" value="1"/>
</dbReference>
<dbReference type="InterPro" id="IPR001647">
    <property type="entry name" value="HTH_TetR"/>
</dbReference>
<dbReference type="PROSITE" id="PS50977">
    <property type="entry name" value="HTH_TETR_2"/>
    <property type="match status" value="1"/>
</dbReference>
<gene>
    <name evidence="6" type="ORF">Aglo03_14060</name>
</gene>
<dbReference type="GO" id="GO:0003700">
    <property type="term" value="F:DNA-binding transcription factor activity"/>
    <property type="evidence" value="ECO:0007669"/>
    <property type="project" value="TreeGrafter"/>
</dbReference>
<dbReference type="PANTHER" id="PTHR30055:SF151">
    <property type="entry name" value="TRANSCRIPTIONAL REGULATORY PROTEIN"/>
    <property type="match status" value="1"/>
</dbReference>
<sequence>MARDRAKPVIKSDPTRSLALLWRTREPASRDGRADLSVDKIVRVAIAVADAEGVGALTMRRVSEALGVGTMSTYTYVQGKPELLDLMVDTAYGEVPALDPSGTWRDRLARVAWANWELYLAHPWLAHVETSRPVLGPNLIAKYERELTALDGTGLDDVELDSVLTLVLGHVRTAARASADSRDLERSTGLTDEQWWRVQAPWLTRFSTPGRHPTAERVGTAAGTEHGSAYSPEHILRFGLDRLLDGIEVLVERRTTG</sequence>
<dbReference type="RefSeq" id="WP_285608703.1">
    <property type="nucleotide sequence ID" value="NZ_BSSD01000001.1"/>
</dbReference>
<evidence type="ECO:0000256" key="4">
    <source>
        <dbReference type="PROSITE-ProRule" id="PRU00335"/>
    </source>
</evidence>
<dbReference type="InterPro" id="IPR009057">
    <property type="entry name" value="Homeodomain-like_sf"/>
</dbReference>
<dbReference type="Gene3D" id="1.10.357.10">
    <property type="entry name" value="Tetracycline Repressor, domain 2"/>
    <property type="match status" value="1"/>
</dbReference>
<keyword evidence="7" id="KW-1185">Reference proteome</keyword>
<name>A0A9W6V5P3_9PSEU</name>
<dbReference type="EMBL" id="BSSD01000001">
    <property type="protein sequence ID" value="GLW90590.1"/>
    <property type="molecule type" value="Genomic_DNA"/>
</dbReference>
<dbReference type="AlphaFoldDB" id="A0A9W6V5P3"/>
<feature type="domain" description="HTH tetR-type" evidence="5">
    <location>
        <begin position="35"/>
        <end position="95"/>
    </location>
</feature>
<organism evidence="6 7">
    <name type="scientific">Actinokineospora globicatena</name>
    <dbReference type="NCBI Taxonomy" id="103729"/>
    <lineage>
        <taxon>Bacteria</taxon>
        <taxon>Bacillati</taxon>
        <taxon>Actinomycetota</taxon>
        <taxon>Actinomycetes</taxon>
        <taxon>Pseudonocardiales</taxon>
        <taxon>Pseudonocardiaceae</taxon>
        <taxon>Actinokineospora</taxon>
    </lineage>
</organism>
<comment type="caution">
    <text evidence="6">The sequence shown here is derived from an EMBL/GenBank/DDBJ whole genome shotgun (WGS) entry which is preliminary data.</text>
</comment>
<evidence type="ECO:0000259" key="5">
    <source>
        <dbReference type="PROSITE" id="PS50977"/>
    </source>
</evidence>
<proteinExistence type="predicted"/>
<evidence type="ECO:0000256" key="1">
    <source>
        <dbReference type="ARBA" id="ARBA00023015"/>
    </source>
</evidence>
<dbReference type="GO" id="GO:0000976">
    <property type="term" value="F:transcription cis-regulatory region binding"/>
    <property type="evidence" value="ECO:0007669"/>
    <property type="project" value="TreeGrafter"/>
</dbReference>
<dbReference type="SUPFAM" id="SSF46689">
    <property type="entry name" value="Homeodomain-like"/>
    <property type="match status" value="1"/>
</dbReference>
<dbReference type="SUPFAM" id="SSF48498">
    <property type="entry name" value="Tetracyclin repressor-like, C-terminal domain"/>
    <property type="match status" value="1"/>
</dbReference>
<evidence type="ECO:0000256" key="2">
    <source>
        <dbReference type="ARBA" id="ARBA00023125"/>
    </source>
</evidence>
<reference evidence="6" key="1">
    <citation type="submission" date="2023-02" db="EMBL/GenBank/DDBJ databases">
        <title>Actinokineospora globicatena NBRC 15670.</title>
        <authorList>
            <person name="Ichikawa N."/>
            <person name="Sato H."/>
            <person name="Tonouchi N."/>
        </authorList>
    </citation>
    <scope>NUCLEOTIDE SEQUENCE</scope>
    <source>
        <strain evidence="6">NBRC 15670</strain>
    </source>
</reference>
<keyword evidence="2 4" id="KW-0238">DNA-binding</keyword>
<evidence type="ECO:0000313" key="7">
    <source>
        <dbReference type="Proteomes" id="UP001165042"/>
    </source>
</evidence>
<keyword evidence="1" id="KW-0805">Transcription regulation</keyword>
<dbReference type="GO" id="GO:0045892">
    <property type="term" value="P:negative regulation of DNA-templated transcription"/>
    <property type="evidence" value="ECO:0007669"/>
    <property type="project" value="InterPro"/>
</dbReference>
<keyword evidence="3" id="KW-0804">Transcription</keyword>
<dbReference type="InterPro" id="IPR036271">
    <property type="entry name" value="Tet_transcr_reg_TetR-rel_C_sf"/>
</dbReference>
<protein>
    <submittedName>
        <fullName evidence="6">TetR family transcriptional regulator</fullName>
    </submittedName>
</protein>
<accession>A0A9W6V5P3</accession>
<dbReference type="Pfam" id="PF02909">
    <property type="entry name" value="TetR_C_1"/>
    <property type="match status" value="1"/>
</dbReference>
<dbReference type="PANTHER" id="PTHR30055">
    <property type="entry name" value="HTH-TYPE TRANSCRIPTIONAL REGULATOR RUTR"/>
    <property type="match status" value="1"/>
</dbReference>